<dbReference type="PANTHER" id="PTHR47738">
    <property type="entry name" value="PTS SYSTEM FRUCTOSE-LIKE EIIA COMPONENT-RELATED"/>
    <property type="match status" value="1"/>
</dbReference>
<evidence type="ECO:0000313" key="3">
    <source>
        <dbReference type="EMBL" id="BAU58549.1"/>
    </source>
</evidence>
<reference evidence="3" key="1">
    <citation type="submission" date="2016-02" db="EMBL/GenBank/DDBJ databases">
        <title>Halorhodospira halochloris DSM-1059 complete genome, version 2.</title>
        <authorList>
            <person name="Tsukatani Y."/>
        </authorList>
    </citation>
    <scope>NUCLEOTIDE SEQUENCE</scope>
    <source>
        <strain evidence="3">DSM 1059</strain>
    </source>
</reference>
<dbReference type="PROSITE" id="PS00372">
    <property type="entry name" value="PTS_EIIA_TYPE_2_HIS"/>
    <property type="match status" value="1"/>
</dbReference>
<evidence type="ECO:0000259" key="2">
    <source>
        <dbReference type="PROSITE" id="PS51094"/>
    </source>
</evidence>
<sequence length="156" mass="17349">MDIEQLISPERVRCVSEAKDKEQVLSYVGQLIGEAEDRLTGDEICKRLMARERLGSTGLGHGVALPHARLEGIDKAIGAFIRLDQGIDFHAFDRAPVDILFALVVPEHFTDEHLQILAALAEMFSDPELCEKLRSPSSDDSLHEILRGWRPSSDST</sequence>
<dbReference type="Proteomes" id="UP000218890">
    <property type="component" value="Chromosome"/>
</dbReference>
<dbReference type="KEGG" id="hhk:HH1059_18600"/>
<dbReference type="RefSeq" id="WP_096409896.1">
    <property type="nucleotide sequence ID" value="NZ_AP017372.2"/>
</dbReference>
<evidence type="ECO:0000256" key="1">
    <source>
        <dbReference type="SAM" id="MobiDB-lite"/>
    </source>
</evidence>
<dbReference type="Pfam" id="PF00359">
    <property type="entry name" value="PTS_EIIA_2"/>
    <property type="match status" value="1"/>
</dbReference>
<feature type="region of interest" description="Disordered" evidence="1">
    <location>
        <begin position="134"/>
        <end position="156"/>
    </location>
</feature>
<name>A0A0X8XAX6_HALHR</name>
<dbReference type="Gene3D" id="3.40.930.10">
    <property type="entry name" value="Mannitol-specific EII, Chain A"/>
    <property type="match status" value="1"/>
</dbReference>
<feature type="domain" description="PTS EIIA type-2" evidence="2">
    <location>
        <begin position="5"/>
        <end position="149"/>
    </location>
</feature>
<dbReference type="PANTHER" id="PTHR47738:SF1">
    <property type="entry name" value="NITROGEN REGULATORY PROTEIN"/>
    <property type="match status" value="1"/>
</dbReference>
<dbReference type="InterPro" id="IPR002178">
    <property type="entry name" value="PTS_EIIA_type-2_dom"/>
</dbReference>
<keyword evidence="4" id="KW-1185">Reference proteome</keyword>
<dbReference type="PROSITE" id="PS51094">
    <property type="entry name" value="PTS_EIIA_TYPE_2"/>
    <property type="match status" value="1"/>
</dbReference>
<dbReference type="EMBL" id="AP017372">
    <property type="protein sequence ID" value="BAU58549.1"/>
    <property type="molecule type" value="Genomic_DNA"/>
</dbReference>
<accession>A0A0X8XAX6</accession>
<dbReference type="SUPFAM" id="SSF55804">
    <property type="entry name" value="Phoshotransferase/anion transport protein"/>
    <property type="match status" value="1"/>
</dbReference>
<dbReference type="AlphaFoldDB" id="A0A0X8XAX6"/>
<evidence type="ECO:0000313" key="4">
    <source>
        <dbReference type="Proteomes" id="UP000218890"/>
    </source>
</evidence>
<organism evidence="3 4">
    <name type="scientific">Halorhodospira halochloris</name>
    <name type="common">Ectothiorhodospira halochloris</name>
    <dbReference type="NCBI Taxonomy" id="1052"/>
    <lineage>
        <taxon>Bacteria</taxon>
        <taxon>Pseudomonadati</taxon>
        <taxon>Pseudomonadota</taxon>
        <taxon>Gammaproteobacteria</taxon>
        <taxon>Chromatiales</taxon>
        <taxon>Ectothiorhodospiraceae</taxon>
        <taxon>Halorhodospira</taxon>
    </lineage>
</organism>
<proteinExistence type="predicted"/>
<dbReference type="GO" id="GO:0030295">
    <property type="term" value="F:protein kinase activator activity"/>
    <property type="evidence" value="ECO:0007669"/>
    <property type="project" value="TreeGrafter"/>
</dbReference>
<gene>
    <name evidence="3" type="primary">ptsN</name>
    <name evidence="3" type="ORF">HH1059_18600</name>
</gene>
<dbReference type="OrthoDB" id="95460at2"/>
<protein>
    <submittedName>
        <fullName evidence="3">PTS IIA-like nitrogen-regulatory protein PtsN</fullName>
    </submittedName>
</protein>
<dbReference type="InterPro" id="IPR016152">
    <property type="entry name" value="PTrfase/Anion_transptr"/>
</dbReference>
<dbReference type="CDD" id="cd00211">
    <property type="entry name" value="PTS_IIA_fru"/>
    <property type="match status" value="1"/>
</dbReference>
<dbReference type="InterPro" id="IPR051541">
    <property type="entry name" value="PTS_SugarTrans_NitroReg"/>
</dbReference>